<comment type="similarity">
    <text evidence="13">Belongs to the amino acid/polyamine transporter 2 family. Amino acid/auxin permease (AAAP) (TC 2.A.18.2) subfamily.</text>
</comment>
<reference evidence="17" key="1">
    <citation type="submission" date="2025-08" db="UniProtKB">
        <authorList>
            <consortium name="RefSeq"/>
        </authorList>
    </citation>
    <scope>IDENTIFICATION</scope>
    <source>
        <tissue evidence="17">Leaves</tissue>
    </source>
</reference>
<feature type="transmembrane region" description="Helical" evidence="14">
    <location>
        <begin position="416"/>
        <end position="438"/>
    </location>
</feature>
<dbReference type="GO" id="GO:0005886">
    <property type="term" value="C:plasma membrane"/>
    <property type="evidence" value="ECO:0007669"/>
    <property type="project" value="UniProtKB-SubCell"/>
</dbReference>
<dbReference type="AlphaFoldDB" id="A0A6P9E3D6"/>
<dbReference type="FunFam" id="1.20.1740.10:FF:000055">
    <property type="entry name" value="Amino acid permease 6"/>
    <property type="match status" value="1"/>
</dbReference>
<keyword evidence="9 14" id="KW-1133">Transmembrane helix</keyword>
<dbReference type="GO" id="GO:0003333">
    <property type="term" value="P:amino acid transmembrane transport"/>
    <property type="evidence" value="ECO:0000318"/>
    <property type="project" value="GO_Central"/>
</dbReference>
<comment type="subcellular location">
    <subcellularLocation>
        <location evidence="2">Cell membrane</location>
    </subcellularLocation>
    <subcellularLocation>
        <location evidence="1">Endomembrane system</location>
        <topology evidence="1">Multi-pass membrane protein</topology>
    </subcellularLocation>
</comment>
<keyword evidence="10 14" id="KW-0472">Membrane</keyword>
<dbReference type="KEGG" id="jre:108999059"/>
<feature type="transmembrane region" description="Helical" evidence="14">
    <location>
        <begin position="326"/>
        <end position="347"/>
    </location>
</feature>
<dbReference type="GO" id="GO:0012505">
    <property type="term" value="C:endomembrane system"/>
    <property type="evidence" value="ECO:0007669"/>
    <property type="project" value="UniProtKB-SubCell"/>
</dbReference>
<feature type="transmembrane region" description="Helical" evidence="14">
    <location>
        <begin position="132"/>
        <end position="153"/>
    </location>
</feature>
<gene>
    <name evidence="17" type="primary">LOC108999059</name>
</gene>
<feature type="transmembrane region" description="Helical" evidence="14">
    <location>
        <begin position="450"/>
        <end position="477"/>
    </location>
</feature>
<dbReference type="GO" id="GO:0015293">
    <property type="term" value="F:symporter activity"/>
    <property type="evidence" value="ECO:0007669"/>
    <property type="project" value="UniProtKB-KW"/>
</dbReference>
<evidence type="ECO:0000256" key="3">
    <source>
        <dbReference type="ARBA" id="ARBA00005590"/>
    </source>
</evidence>
<dbReference type="OrthoDB" id="40134at2759"/>
<feature type="transmembrane region" description="Helical" evidence="14">
    <location>
        <begin position="44"/>
        <end position="63"/>
    </location>
</feature>
<keyword evidence="11" id="KW-0927">Auxin signaling pathway</keyword>
<accession>A0A6P9E3D6</accession>
<feature type="transmembrane region" description="Helical" evidence="14">
    <location>
        <begin position="285"/>
        <end position="306"/>
    </location>
</feature>
<feature type="transmembrane region" description="Helical" evidence="14">
    <location>
        <begin position="390"/>
        <end position="410"/>
    </location>
</feature>
<protein>
    <submittedName>
        <fullName evidence="17">Amino acid permease 3-like</fullName>
    </submittedName>
</protein>
<organism evidence="16 17">
    <name type="scientific">Juglans regia</name>
    <name type="common">English walnut</name>
    <dbReference type="NCBI Taxonomy" id="51240"/>
    <lineage>
        <taxon>Eukaryota</taxon>
        <taxon>Viridiplantae</taxon>
        <taxon>Streptophyta</taxon>
        <taxon>Embryophyta</taxon>
        <taxon>Tracheophyta</taxon>
        <taxon>Spermatophyta</taxon>
        <taxon>Magnoliopsida</taxon>
        <taxon>eudicotyledons</taxon>
        <taxon>Gunneridae</taxon>
        <taxon>Pentapetalae</taxon>
        <taxon>rosids</taxon>
        <taxon>fabids</taxon>
        <taxon>Fagales</taxon>
        <taxon>Juglandaceae</taxon>
        <taxon>Juglans</taxon>
    </lineage>
</organism>
<sequence length="489" mass="53793">MSGNTTTKNNLPHNQVFNVSVDVNPQGSSNCFDDDGRLKRTGTVWTASAHIITAVIGSGVLSLAWATAQLGWVAGPVFMLLFSLVTYYTSTLLSACYRSGDPATCKRNYTYMDSVRSNLGGAKVKICGLVQYLNLFGSGIGYTIASSISMMAIKRSNCFHSSQGKNPCKINSNPYMIACGVVQIFFSQIPDFDQLWWLSIVAAVMSFTYSTIGIGLSIAKAAETGKLRGSLTGISIGYVTQTQKIWRRFQALGDIAFAYSYSMILIEIQDTVKSSPSEAKTMNKATLISVAVTTLFYLLCGCMGYAAFGDLCPGNLLTGFGFYNPYWLLDIANAALVIHLVGTYQVYCQPLFAFIEKNAKERFPDCEFITKEIRIPIPGFHPYRLNLFRLIWRTIFESSTIITTVISMLLPFFNDVVGLLGALGFWPLTVYFPVEMYIGQKKIPKWSTKWLCLQILSVACLIITIAAAAGSIAGVVLDLKSYKPFSTTY</sequence>
<keyword evidence="8" id="KW-0029">Amino-acid transport</keyword>
<evidence type="ECO:0000256" key="4">
    <source>
        <dbReference type="ARBA" id="ARBA00022448"/>
    </source>
</evidence>
<evidence type="ECO:0000256" key="11">
    <source>
        <dbReference type="ARBA" id="ARBA00023294"/>
    </source>
</evidence>
<evidence type="ECO:0000313" key="16">
    <source>
        <dbReference type="Proteomes" id="UP000235220"/>
    </source>
</evidence>
<name>A0A6P9E3D6_JUGRE</name>
<keyword evidence="4" id="KW-0813">Transport</keyword>
<dbReference type="Pfam" id="PF01490">
    <property type="entry name" value="Aa_trans"/>
    <property type="match status" value="1"/>
</dbReference>
<evidence type="ECO:0000256" key="2">
    <source>
        <dbReference type="ARBA" id="ARBA00004236"/>
    </source>
</evidence>
<evidence type="ECO:0000256" key="13">
    <source>
        <dbReference type="ARBA" id="ARBA00061463"/>
    </source>
</evidence>
<evidence type="ECO:0000256" key="6">
    <source>
        <dbReference type="ARBA" id="ARBA00022692"/>
    </source>
</evidence>
<evidence type="ECO:0000256" key="9">
    <source>
        <dbReference type="ARBA" id="ARBA00022989"/>
    </source>
</evidence>
<proteinExistence type="inferred from homology"/>
<evidence type="ECO:0000256" key="12">
    <source>
        <dbReference type="ARBA" id="ARBA00045588"/>
    </source>
</evidence>
<dbReference type="GeneID" id="108999059"/>
<evidence type="ECO:0000256" key="14">
    <source>
        <dbReference type="SAM" id="Phobius"/>
    </source>
</evidence>
<keyword evidence="7" id="KW-0769">Symport</keyword>
<comment type="similarity">
    <text evidence="3">Belongs to the amino acid/polyamine transporter 2 family. Amino acid/auxin permease (AAAP) (TC 2.A.18.1) subfamily.</text>
</comment>
<feature type="transmembrane region" description="Helical" evidence="14">
    <location>
        <begin position="195"/>
        <end position="219"/>
    </location>
</feature>
<dbReference type="InParanoid" id="A0A6P9E3D6"/>
<dbReference type="GO" id="GO:0015171">
    <property type="term" value="F:amino acid transmembrane transporter activity"/>
    <property type="evidence" value="ECO:0000318"/>
    <property type="project" value="GO_Central"/>
</dbReference>
<comment type="function">
    <text evidence="12">Carrier protein involved in proton-driven auxin influx. Mediates the formation of auxin gradient from developing leaves (site of auxin biosynthesis) to tips by contributing to the loading of auxin in vascular tissues and facilitating acropetal (base to tip) auxin transport within inner tissues of the root apex, and basipetal (tip to base) auxin transport within outer tissues of the root apex. May be involved in lateral roots and nodules formation.</text>
</comment>
<evidence type="ECO:0000256" key="8">
    <source>
        <dbReference type="ARBA" id="ARBA00022970"/>
    </source>
</evidence>
<dbReference type="GO" id="GO:0016020">
    <property type="term" value="C:membrane"/>
    <property type="evidence" value="ECO:0000318"/>
    <property type="project" value="GO_Central"/>
</dbReference>
<dbReference type="RefSeq" id="XP_035541896.1">
    <property type="nucleotide sequence ID" value="XM_035686003.1"/>
</dbReference>
<feature type="transmembrane region" description="Helical" evidence="14">
    <location>
        <begin position="70"/>
        <end position="89"/>
    </location>
</feature>
<evidence type="ECO:0000313" key="17">
    <source>
        <dbReference type="RefSeq" id="XP_035541896.1"/>
    </source>
</evidence>
<evidence type="ECO:0000256" key="10">
    <source>
        <dbReference type="ARBA" id="ARBA00023136"/>
    </source>
</evidence>
<dbReference type="Proteomes" id="UP000235220">
    <property type="component" value="Chromosome 15"/>
</dbReference>
<dbReference type="PANTHER" id="PTHR48017">
    <property type="entry name" value="OS05G0424000 PROTEIN-RELATED"/>
    <property type="match status" value="1"/>
</dbReference>
<evidence type="ECO:0000256" key="5">
    <source>
        <dbReference type="ARBA" id="ARBA00022475"/>
    </source>
</evidence>
<dbReference type="InterPro" id="IPR013057">
    <property type="entry name" value="AA_transpt_TM"/>
</dbReference>
<keyword evidence="5" id="KW-1003">Cell membrane</keyword>
<feature type="domain" description="Amino acid transporter transmembrane" evidence="15">
    <location>
        <begin position="40"/>
        <end position="476"/>
    </location>
</feature>
<dbReference type="GO" id="GO:0009734">
    <property type="term" value="P:auxin-activated signaling pathway"/>
    <property type="evidence" value="ECO:0007669"/>
    <property type="project" value="UniProtKB-KW"/>
</dbReference>
<dbReference type="FunCoup" id="A0A6P9E3D6">
    <property type="interactions" value="2"/>
</dbReference>
<evidence type="ECO:0000259" key="15">
    <source>
        <dbReference type="Pfam" id="PF01490"/>
    </source>
</evidence>
<evidence type="ECO:0000256" key="7">
    <source>
        <dbReference type="ARBA" id="ARBA00022847"/>
    </source>
</evidence>
<keyword evidence="6 14" id="KW-0812">Transmembrane</keyword>
<evidence type="ECO:0000256" key="1">
    <source>
        <dbReference type="ARBA" id="ARBA00004127"/>
    </source>
</evidence>
<keyword evidence="16" id="KW-1185">Reference proteome</keyword>